<dbReference type="Gene3D" id="1.20.1440.60">
    <property type="entry name" value="23S rRNA-intervening sequence"/>
    <property type="match status" value="1"/>
</dbReference>
<evidence type="ECO:0000313" key="1">
    <source>
        <dbReference type="EMBL" id="QSE97448.1"/>
    </source>
</evidence>
<reference evidence="1" key="1">
    <citation type="submission" date="2021-02" db="EMBL/GenBank/DDBJ databases">
        <title>Fulvivirga sp. S481 isolated from sea water.</title>
        <authorList>
            <person name="Bae S.S."/>
            <person name="Baek K."/>
        </authorList>
    </citation>
    <scope>NUCLEOTIDE SEQUENCE</scope>
    <source>
        <strain evidence="1">S481</strain>
    </source>
</reference>
<dbReference type="Pfam" id="PF05635">
    <property type="entry name" value="23S_rRNA_IVP"/>
    <property type="match status" value="1"/>
</dbReference>
<dbReference type="PANTHER" id="PTHR38471">
    <property type="entry name" value="FOUR HELIX BUNDLE PROTEIN"/>
    <property type="match status" value="1"/>
</dbReference>
<protein>
    <submittedName>
        <fullName evidence="1">Four helix bundle protein</fullName>
    </submittedName>
</protein>
<dbReference type="RefSeq" id="WP_205721959.1">
    <property type="nucleotide sequence ID" value="NZ_CP070608.1"/>
</dbReference>
<dbReference type="NCBIfam" id="TIGR02436">
    <property type="entry name" value="four helix bundle protein"/>
    <property type="match status" value="1"/>
</dbReference>
<keyword evidence="2" id="KW-1185">Reference proteome</keyword>
<name>A0A974WGU6_9BACT</name>
<dbReference type="PANTHER" id="PTHR38471:SF2">
    <property type="entry name" value="FOUR HELIX BUNDLE PROTEIN"/>
    <property type="match status" value="1"/>
</dbReference>
<gene>
    <name evidence="1" type="ORF">JR347_18000</name>
</gene>
<accession>A0A974WGU6</accession>
<dbReference type="InterPro" id="IPR012657">
    <property type="entry name" value="23S_rRNA-intervening_sequence"/>
</dbReference>
<dbReference type="AlphaFoldDB" id="A0A974WGU6"/>
<dbReference type="SUPFAM" id="SSF158446">
    <property type="entry name" value="IVS-encoded protein-like"/>
    <property type="match status" value="1"/>
</dbReference>
<dbReference type="Proteomes" id="UP000662783">
    <property type="component" value="Chromosome"/>
</dbReference>
<evidence type="ECO:0000313" key="2">
    <source>
        <dbReference type="Proteomes" id="UP000662783"/>
    </source>
</evidence>
<dbReference type="PIRSF" id="PIRSF035652">
    <property type="entry name" value="CHP02436"/>
    <property type="match status" value="1"/>
</dbReference>
<sequence>MEKVRKFDLEDRLIDYAVAIIRIIENLPVNKATTHLGGQLLRSTTSPALNYGEVQAAESRKDFVHKMQIVLKELRESNNCLKILTRAGYLNETKILDETNQLISIFVKSLGTAKKNAIK</sequence>
<dbReference type="InterPro" id="IPR036583">
    <property type="entry name" value="23S_rRNA_IVS_sf"/>
</dbReference>
<organism evidence="1 2">
    <name type="scientific">Fulvivirga lutea</name>
    <dbReference type="NCBI Taxonomy" id="2810512"/>
    <lineage>
        <taxon>Bacteria</taxon>
        <taxon>Pseudomonadati</taxon>
        <taxon>Bacteroidota</taxon>
        <taxon>Cytophagia</taxon>
        <taxon>Cytophagales</taxon>
        <taxon>Fulvivirgaceae</taxon>
        <taxon>Fulvivirga</taxon>
    </lineage>
</organism>
<proteinExistence type="predicted"/>
<dbReference type="EMBL" id="CP070608">
    <property type="protein sequence ID" value="QSE97448.1"/>
    <property type="molecule type" value="Genomic_DNA"/>
</dbReference>
<dbReference type="KEGG" id="fuv:JR347_18000"/>